<evidence type="ECO:0000256" key="1">
    <source>
        <dbReference type="SAM" id="MobiDB-lite"/>
    </source>
</evidence>
<dbReference type="AlphaFoldDB" id="A0A6S9TGQ6"/>
<gene>
    <name evidence="2" type="ORF">PCAR00345_LOCUS11406</name>
    <name evidence="3" type="ORF">PCAR00345_LOCUS11407</name>
    <name evidence="4" type="ORF">PCAR00345_LOCUS11409</name>
    <name evidence="5" type="ORF">PCAR00345_LOCUS11410</name>
</gene>
<accession>A0A6S9TGQ6</accession>
<feature type="region of interest" description="Disordered" evidence="1">
    <location>
        <begin position="54"/>
        <end position="77"/>
    </location>
</feature>
<protein>
    <submittedName>
        <fullName evidence="2">Uncharacterized protein</fullName>
    </submittedName>
</protein>
<dbReference type="EMBL" id="HBIZ01018270">
    <property type="protein sequence ID" value="CAE0758815.1"/>
    <property type="molecule type" value="Transcribed_RNA"/>
</dbReference>
<dbReference type="EMBL" id="HBIZ01018268">
    <property type="protein sequence ID" value="CAE0758813.1"/>
    <property type="molecule type" value="Transcribed_RNA"/>
</dbReference>
<evidence type="ECO:0000313" key="4">
    <source>
        <dbReference type="EMBL" id="CAE0758815.1"/>
    </source>
</evidence>
<evidence type="ECO:0000313" key="5">
    <source>
        <dbReference type="EMBL" id="CAE0758816.1"/>
    </source>
</evidence>
<evidence type="ECO:0000313" key="2">
    <source>
        <dbReference type="EMBL" id="CAE0758812.1"/>
    </source>
</evidence>
<organism evidence="2">
    <name type="scientific">Chrysotila carterae</name>
    <name type="common">Marine alga</name>
    <name type="synonym">Syracosphaera carterae</name>
    <dbReference type="NCBI Taxonomy" id="13221"/>
    <lineage>
        <taxon>Eukaryota</taxon>
        <taxon>Haptista</taxon>
        <taxon>Haptophyta</taxon>
        <taxon>Prymnesiophyceae</taxon>
        <taxon>Isochrysidales</taxon>
        <taxon>Isochrysidaceae</taxon>
        <taxon>Chrysotila</taxon>
    </lineage>
</organism>
<dbReference type="EMBL" id="HBIZ01018271">
    <property type="protein sequence ID" value="CAE0758816.1"/>
    <property type="molecule type" value="Transcribed_RNA"/>
</dbReference>
<dbReference type="EMBL" id="HBIZ01018267">
    <property type="protein sequence ID" value="CAE0758812.1"/>
    <property type="molecule type" value="Transcribed_RNA"/>
</dbReference>
<proteinExistence type="predicted"/>
<reference evidence="2" key="1">
    <citation type="submission" date="2021-01" db="EMBL/GenBank/DDBJ databases">
        <authorList>
            <person name="Corre E."/>
            <person name="Pelletier E."/>
            <person name="Niang G."/>
            <person name="Scheremetjew M."/>
            <person name="Finn R."/>
            <person name="Kale V."/>
            <person name="Holt S."/>
            <person name="Cochrane G."/>
            <person name="Meng A."/>
            <person name="Brown T."/>
            <person name="Cohen L."/>
        </authorList>
    </citation>
    <scope>NUCLEOTIDE SEQUENCE</scope>
    <source>
        <strain evidence="2">CCMP645</strain>
    </source>
</reference>
<name>A0A6S9TGQ6_CHRCT</name>
<evidence type="ECO:0000313" key="3">
    <source>
        <dbReference type="EMBL" id="CAE0758813.1"/>
    </source>
</evidence>
<sequence length="168" mass="18705">MQGGRLKSRREISLPSSRCAGKRVVRSARAAARESDAPVRLALRPRPLGRRLLLPSWPAVPQPPRGTHLGPRQQASGGVSLCLRKGSAVRLRRHSRGDARSQRAGALTREVATAQTHIARSSHAHRVLRFRLPEQSCRIYAPTSRVLPYAQIINKSSFDSRVKDLEHY</sequence>